<accession>B9TQH7</accession>
<dbReference type="Proteomes" id="UP000008311">
    <property type="component" value="Unassembled WGS sequence"/>
</dbReference>
<dbReference type="EMBL" id="EQ998842">
    <property type="protein sequence ID" value="EEF21887.1"/>
    <property type="molecule type" value="Genomic_DNA"/>
</dbReference>
<name>B9TQH7_RICCO</name>
<feature type="non-terminal residue" evidence="2">
    <location>
        <position position="75"/>
    </location>
</feature>
<evidence type="ECO:0000256" key="1">
    <source>
        <dbReference type="SAM" id="MobiDB-lite"/>
    </source>
</evidence>
<sequence>MLDILKTTDKPILHLGGDHDIIFPVENCTSIRAPRPSTSQASCARPARASRGRLAPFAAPGVGRRALQPPEQARQ</sequence>
<gene>
    <name evidence="2" type="ORF">RCOM_2037640</name>
</gene>
<reference evidence="3" key="1">
    <citation type="journal article" date="2010" name="Nat. Biotechnol.">
        <title>Draft genome sequence of the oilseed species Ricinus communis.</title>
        <authorList>
            <person name="Chan A.P."/>
            <person name="Crabtree J."/>
            <person name="Zhao Q."/>
            <person name="Lorenzi H."/>
            <person name="Orvis J."/>
            <person name="Puiu D."/>
            <person name="Melake-Berhan A."/>
            <person name="Jones K.M."/>
            <person name="Redman J."/>
            <person name="Chen G."/>
            <person name="Cahoon E.B."/>
            <person name="Gedil M."/>
            <person name="Stanke M."/>
            <person name="Haas B.J."/>
            <person name="Wortman J.R."/>
            <person name="Fraser-Liggett C.M."/>
            <person name="Ravel J."/>
            <person name="Rabinowicz P.D."/>
        </authorList>
    </citation>
    <scope>NUCLEOTIDE SEQUENCE [LARGE SCALE GENOMIC DNA]</scope>
    <source>
        <strain evidence="3">cv. Hale</strain>
    </source>
</reference>
<keyword evidence="3" id="KW-1185">Reference proteome</keyword>
<dbReference type="InParanoid" id="B9TQH7"/>
<dbReference type="AlphaFoldDB" id="B9TQH7"/>
<proteinExistence type="predicted"/>
<feature type="region of interest" description="Disordered" evidence="1">
    <location>
        <begin position="33"/>
        <end position="75"/>
    </location>
</feature>
<evidence type="ECO:0000313" key="2">
    <source>
        <dbReference type="EMBL" id="EEF21887.1"/>
    </source>
</evidence>
<protein>
    <submittedName>
        <fullName evidence="2">Uncharacterized protein</fullName>
    </submittedName>
</protein>
<organism evidence="2 3">
    <name type="scientific">Ricinus communis</name>
    <name type="common">Castor bean</name>
    <dbReference type="NCBI Taxonomy" id="3988"/>
    <lineage>
        <taxon>Eukaryota</taxon>
        <taxon>Viridiplantae</taxon>
        <taxon>Streptophyta</taxon>
        <taxon>Embryophyta</taxon>
        <taxon>Tracheophyta</taxon>
        <taxon>Spermatophyta</taxon>
        <taxon>Magnoliopsida</taxon>
        <taxon>eudicotyledons</taxon>
        <taxon>Gunneridae</taxon>
        <taxon>Pentapetalae</taxon>
        <taxon>rosids</taxon>
        <taxon>fabids</taxon>
        <taxon>Malpighiales</taxon>
        <taxon>Euphorbiaceae</taxon>
        <taxon>Acalyphoideae</taxon>
        <taxon>Acalypheae</taxon>
        <taxon>Ricinus</taxon>
    </lineage>
</organism>
<evidence type="ECO:0000313" key="3">
    <source>
        <dbReference type="Proteomes" id="UP000008311"/>
    </source>
</evidence>